<dbReference type="eggNOG" id="COG2264">
    <property type="taxonomic scope" value="Bacteria"/>
</dbReference>
<keyword evidence="7" id="KW-0689">Ribosomal protein</keyword>
<proteinExistence type="inferred from homology"/>
<feature type="binding site" evidence="6">
    <location>
        <position position="158"/>
    </location>
    <ligand>
        <name>S-adenosyl-L-methionine</name>
        <dbReference type="ChEBI" id="CHEBI:59789"/>
    </ligand>
</feature>
<evidence type="ECO:0000256" key="1">
    <source>
        <dbReference type="ARBA" id="ARBA00009741"/>
    </source>
</evidence>
<feature type="binding site" evidence="6">
    <location>
        <position position="201"/>
    </location>
    <ligand>
        <name>S-adenosyl-L-methionine</name>
        <dbReference type="ChEBI" id="CHEBI:59789"/>
    </ligand>
</feature>
<dbReference type="KEGG" id="ipo:Ilyop_1380"/>
<evidence type="ECO:0000313" key="7">
    <source>
        <dbReference type="EMBL" id="ADO83160.1"/>
    </source>
</evidence>
<feature type="binding site" evidence="6">
    <location>
        <position position="179"/>
    </location>
    <ligand>
        <name>S-adenosyl-L-methionine</name>
        <dbReference type="ChEBI" id="CHEBI:59789"/>
    </ligand>
</feature>
<keyword evidence="7" id="KW-0687">Ribonucleoprotein</keyword>
<dbReference type="Proteomes" id="UP000006875">
    <property type="component" value="Chromosome"/>
</dbReference>
<evidence type="ECO:0000256" key="2">
    <source>
        <dbReference type="ARBA" id="ARBA00022490"/>
    </source>
</evidence>
<dbReference type="RefSeq" id="WP_013387827.1">
    <property type="nucleotide sequence ID" value="NC_014632.1"/>
</dbReference>
<keyword evidence="4 6" id="KW-0808">Transferase</keyword>
<sequence length="309" mass="35864">MKLIEAKIIFDADDIKKTQEEIESVFYEFGAQGLKIEEPLENKNPLDYYRDERQFLMRDYSISSYFPMNFYADRKKEMYRKAFEEKFQDRDDVVYSLDFYELEEEDYQNAWKKYLYPEKVSRRFVVKPTWREYEAEKDEVVIELDPGRAFGTGSHPTTSLCLKLMEDYVKGGESVIDVGTGSGILMVAADRLEADEIWGVDIDELAVESTKENLELNRVSTEKSKVFKGNLLEIVKEKKFDVVVANILADVILMLLDDMARVIKKDGLIILSGIIEDKVTEVEEKIKSAGFEILEVKKDKEWRAIAARA</sequence>
<accession>E3HA32</accession>
<dbReference type="STRING" id="572544.Ilyop_1380"/>
<dbReference type="GO" id="GO:0032259">
    <property type="term" value="P:methylation"/>
    <property type="evidence" value="ECO:0007669"/>
    <property type="project" value="UniProtKB-KW"/>
</dbReference>
<dbReference type="GO" id="GO:0005840">
    <property type="term" value="C:ribosome"/>
    <property type="evidence" value="ECO:0007669"/>
    <property type="project" value="UniProtKB-KW"/>
</dbReference>
<name>E3HA32_ILYPC</name>
<dbReference type="EC" id="2.1.1.-" evidence="6"/>
<dbReference type="SUPFAM" id="SSF53335">
    <property type="entry name" value="S-adenosyl-L-methionine-dependent methyltransferases"/>
    <property type="match status" value="1"/>
</dbReference>
<dbReference type="NCBIfam" id="TIGR00406">
    <property type="entry name" value="prmA"/>
    <property type="match status" value="1"/>
</dbReference>
<evidence type="ECO:0000256" key="3">
    <source>
        <dbReference type="ARBA" id="ARBA00022603"/>
    </source>
</evidence>
<dbReference type="CDD" id="cd02440">
    <property type="entry name" value="AdoMet_MTases"/>
    <property type="match status" value="1"/>
</dbReference>
<gene>
    <name evidence="6" type="primary">prmA</name>
    <name evidence="7" type="ordered locus">Ilyop_1380</name>
</gene>
<keyword evidence="5 6" id="KW-0949">S-adenosyl-L-methionine</keyword>
<dbReference type="InterPro" id="IPR050078">
    <property type="entry name" value="Ribosomal_L11_MeTrfase_PrmA"/>
</dbReference>
<dbReference type="PANTHER" id="PTHR43648:SF1">
    <property type="entry name" value="ELECTRON TRANSFER FLAVOPROTEIN BETA SUBUNIT LYSINE METHYLTRANSFERASE"/>
    <property type="match status" value="1"/>
</dbReference>
<dbReference type="OrthoDB" id="9785995at2"/>
<dbReference type="Pfam" id="PF06325">
    <property type="entry name" value="PrmA"/>
    <property type="match status" value="1"/>
</dbReference>
<dbReference type="InterPro" id="IPR004498">
    <property type="entry name" value="Ribosomal_PrmA_MeTrfase"/>
</dbReference>
<dbReference type="HAMAP" id="MF_00735">
    <property type="entry name" value="Methyltr_PrmA"/>
    <property type="match status" value="1"/>
</dbReference>
<evidence type="ECO:0000256" key="5">
    <source>
        <dbReference type="ARBA" id="ARBA00022691"/>
    </source>
</evidence>
<protein>
    <recommendedName>
        <fullName evidence="6">Ribosomal protein L11 methyltransferase</fullName>
        <shortName evidence="6">L11 Mtase</shortName>
        <ecNumber evidence="6">2.1.1.-</ecNumber>
    </recommendedName>
</protein>
<evidence type="ECO:0000256" key="4">
    <source>
        <dbReference type="ARBA" id="ARBA00022679"/>
    </source>
</evidence>
<keyword evidence="8" id="KW-1185">Reference proteome</keyword>
<dbReference type="PANTHER" id="PTHR43648">
    <property type="entry name" value="ELECTRON TRANSFER FLAVOPROTEIN BETA SUBUNIT LYSINE METHYLTRANSFERASE"/>
    <property type="match status" value="1"/>
</dbReference>
<dbReference type="AlphaFoldDB" id="E3HA32"/>
<feature type="binding site" evidence="6">
    <location>
        <position position="246"/>
    </location>
    <ligand>
        <name>S-adenosyl-L-methionine</name>
        <dbReference type="ChEBI" id="CHEBI:59789"/>
    </ligand>
</feature>
<dbReference type="EMBL" id="CP002281">
    <property type="protein sequence ID" value="ADO83160.1"/>
    <property type="molecule type" value="Genomic_DNA"/>
</dbReference>
<keyword evidence="2 6" id="KW-0963">Cytoplasm</keyword>
<dbReference type="GO" id="GO:0016279">
    <property type="term" value="F:protein-lysine N-methyltransferase activity"/>
    <property type="evidence" value="ECO:0007669"/>
    <property type="project" value="RHEA"/>
</dbReference>
<comment type="function">
    <text evidence="6">Methylates ribosomal protein L11.</text>
</comment>
<reference evidence="7 8" key="1">
    <citation type="journal article" date="2010" name="Stand. Genomic Sci.">
        <title>Complete genome sequence of Ilyobacter polytropus type strain (CuHbu1).</title>
        <authorList>
            <person name="Sikorski J."/>
            <person name="Chertkov O."/>
            <person name="Lapidus A."/>
            <person name="Nolan M."/>
            <person name="Lucas S."/>
            <person name="Del Rio T.G."/>
            <person name="Tice H."/>
            <person name="Cheng J.F."/>
            <person name="Tapia R."/>
            <person name="Han C."/>
            <person name="Goodwin L."/>
            <person name="Pitluck S."/>
            <person name="Liolios K."/>
            <person name="Ivanova N."/>
            <person name="Mavromatis K."/>
            <person name="Mikhailova N."/>
            <person name="Pati A."/>
            <person name="Chen A."/>
            <person name="Palaniappan K."/>
            <person name="Land M."/>
            <person name="Hauser L."/>
            <person name="Chang Y.J."/>
            <person name="Jeffries C.D."/>
            <person name="Brambilla E."/>
            <person name="Yasawong M."/>
            <person name="Rohde M."/>
            <person name="Pukall R."/>
            <person name="Spring S."/>
            <person name="Goker M."/>
            <person name="Woyke T."/>
            <person name="Bristow J."/>
            <person name="Eisen J.A."/>
            <person name="Markowitz V."/>
            <person name="Hugenholtz P."/>
            <person name="Kyrpides N.C."/>
            <person name="Klenk H.P."/>
        </authorList>
    </citation>
    <scope>NUCLEOTIDE SEQUENCE [LARGE SCALE GENOMIC DNA]</scope>
    <source>
        <strain evidence="8">ATCC 51220 / DSM 2926 / LMG 16218 / CuHBu1</strain>
    </source>
</reference>
<organism evidence="7 8">
    <name type="scientific">Ilyobacter polytropus (strain ATCC 51220 / DSM 2926 / LMG 16218 / CuHBu1)</name>
    <dbReference type="NCBI Taxonomy" id="572544"/>
    <lineage>
        <taxon>Bacteria</taxon>
        <taxon>Fusobacteriati</taxon>
        <taxon>Fusobacteriota</taxon>
        <taxon>Fusobacteriia</taxon>
        <taxon>Fusobacteriales</taxon>
        <taxon>Fusobacteriaceae</taxon>
        <taxon>Ilyobacter</taxon>
    </lineage>
</organism>
<dbReference type="PIRSF" id="PIRSF000401">
    <property type="entry name" value="RPL11_MTase"/>
    <property type="match status" value="1"/>
</dbReference>
<dbReference type="HOGENOM" id="CLU_049382_0_1_0"/>
<comment type="subcellular location">
    <subcellularLocation>
        <location evidence="6">Cytoplasm</location>
    </subcellularLocation>
</comment>
<evidence type="ECO:0000313" key="8">
    <source>
        <dbReference type="Proteomes" id="UP000006875"/>
    </source>
</evidence>
<keyword evidence="3 6" id="KW-0489">Methyltransferase</keyword>
<dbReference type="GO" id="GO:0005737">
    <property type="term" value="C:cytoplasm"/>
    <property type="evidence" value="ECO:0007669"/>
    <property type="project" value="UniProtKB-SubCell"/>
</dbReference>
<dbReference type="InterPro" id="IPR029063">
    <property type="entry name" value="SAM-dependent_MTases_sf"/>
</dbReference>
<dbReference type="Gene3D" id="3.40.50.150">
    <property type="entry name" value="Vaccinia Virus protein VP39"/>
    <property type="match status" value="1"/>
</dbReference>
<comment type="similarity">
    <text evidence="1 6">Belongs to the methyltransferase superfamily. PrmA family.</text>
</comment>
<comment type="catalytic activity">
    <reaction evidence="6">
        <text>L-lysyl-[protein] + 3 S-adenosyl-L-methionine = N(6),N(6),N(6)-trimethyl-L-lysyl-[protein] + 3 S-adenosyl-L-homocysteine + 3 H(+)</text>
        <dbReference type="Rhea" id="RHEA:54192"/>
        <dbReference type="Rhea" id="RHEA-COMP:9752"/>
        <dbReference type="Rhea" id="RHEA-COMP:13826"/>
        <dbReference type="ChEBI" id="CHEBI:15378"/>
        <dbReference type="ChEBI" id="CHEBI:29969"/>
        <dbReference type="ChEBI" id="CHEBI:57856"/>
        <dbReference type="ChEBI" id="CHEBI:59789"/>
        <dbReference type="ChEBI" id="CHEBI:61961"/>
    </reaction>
</comment>
<evidence type="ECO:0000256" key="6">
    <source>
        <dbReference type="HAMAP-Rule" id="MF_00735"/>
    </source>
</evidence>